<accession>A0A1G9QL79</accession>
<evidence type="ECO:0000313" key="4">
    <source>
        <dbReference type="Proteomes" id="UP000199440"/>
    </source>
</evidence>
<dbReference type="PANTHER" id="PTHR12147:SF26">
    <property type="entry name" value="PEPTIDASE M28 DOMAIN-CONTAINING PROTEIN"/>
    <property type="match status" value="1"/>
</dbReference>
<dbReference type="Pfam" id="PF04389">
    <property type="entry name" value="Peptidase_M28"/>
    <property type="match status" value="1"/>
</dbReference>
<reference evidence="3 4" key="1">
    <citation type="submission" date="2016-10" db="EMBL/GenBank/DDBJ databases">
        <authorList>
            <person name="de Groot N.N."/>
        </authorList>
    </citation>
    <scope>NUCLEOTIDE SEQUENCE [LARGE SCALE GENOMIC DNA]</scope>
    <source>
        <strain evidence="3 4">DSM 19886</strain>
    </source>
</reference>
<gene>
    <name evidence="3" type="ORF">SAMN04488514_10597</name>
</gene>
<organism evidence="3 4">
    <name type="scientific">Kriegella aquimaris</name>
    <dbReference type="NCBI Taxonomy" id="192904"/>
    <lineage>
        <taxon>Bacteria</taxon>
        <taxon>Pseudomonadati</taxon>
        <taxon>Bacteroidota</taxon>
        <taxon>Flavobacteriia</taxon>
        <taxon>Flavobacteriales</taxon>
        <taxon>Flavobacteriaceae</taxon>
        <taxon>Kriegella</taxon>
    </lineage>
</organism>
<dbReference type="STRING" id="192904.SAMN04488514_10597"/>
<dbReference type="OrthoDB" id="1521787at2"/>
<dbReference type="EMBL" id="FNGV01000005">
    <property type="protein sequence ID" value="SDM11758.1"/>
    <property type="molecule type" value="Genomic_DNA"/>
</dbReference>
<evidence type="ECO:0000259" key="2">
    <source>
        <dbReference type="Pfam" id="PF04389"/>
    </source>
</evidence>
<dbReference type="PANTHER" id="PTHR12147">
    <property type="entry name" value="METALLOPEPTIDASE M28 FAMILY MEMBER"/>
    <property type="match status" value="1"/>
</dbReference>
<dbReference type="GO" id="GO:0008235">
    <property type="term" value="F:metalloexopeptidase activity"/>
    <property type="evidence" value="ECO:0007669"/>
    <property type="project" value="InterPro"/>
</dbReference>
<keyword evidence="1" id="KW-0732">Signal</keyword>
<feature type="chain" id="PRO_5011546600" evidence="1">
    <location>
        <begin position="20"/>
        <end position="318"/>
    </location>
</feature>
<dbReference type="AlphaFoldDB" id="A0A1G9QL79"/>
<dbReference type="SUPFAM" id="SSF53187">
    <property type="entry name" value="Zn-dependent exopeptidases"/>
    <property type="match status" value="1"/>
</dbReference>
<dbReference type="InterPro" id="IPR007484">
    <property type="entry name" value="Peptidase_M28"/>
</dbReference>
<sequence>MKRFLCYALLLLWGGVIYSQTEITTNELKEHIAFLTSEANAGRYPGGAKNKKIVRYIQQAFKDAGALPLKKSYKQSFKAQLRTEKEVVDKPIAKTWNVIAIIPGNDPELKDEYVVLGAHYDHLGLGGPSSKSDKKNTIHYGADDNASGTAALLEIGEKLVSQKSLLKRSVLLVAFGAEEQGLLGSKNFVEHPPVPLSQIKLMINMDMVGRLNDGKQVYMGGAGTFPNGVELMKNLGEQCELNPVVHAGSVGGSDHVSFYKKGISVLGIHTGGHPQYHTPEDTLELINLEGERLVCEYIYRTILKIATTSYKMHFIPQD</sequence>
<dbReference type="Gene3D" id="3.40.630.10">
    <property type="entry name" value="Zn peptidases"/>
    <property type="match status" value="1"/>
</dbReference>
<evidence type="ECO:0000256" key="1">
    <source>
        <dbReference type="SAM" id="SignalP"/>
    </source>
</evidence>
<protein>
    <submittedName>
        <fullName evidence="3">Peptidase family M28</fullName>
    </submittedName>
</protein>
<dbReference type="GO" id="GO:0006508">
    <property type="term" value="P:proteolysis"/>
    <property type="evidence" value="ECO:0007669"/>
    <property type="project" value="InterPro"/>
</dbReference>
<evidence type="ECO:0000313" key="3">
    <source>
        <dbReference type="EMBL" id="SDM11758.1"/>
    </source>
</evidence>
<dbReference type="InterPro" id="IPR045175">
    <property type="entry name" value="M28_fam"/>
</dbReference>
<feature type="signal peptide" evidence="1">
    <location>
        <begin position="1"/>
        <end position="19"/>
    </location>
</feature>
<proteinExistence type="predicted"/>
<dbReference type="RefSeq" id="WP_089889200.1">
    <property type="nucleotide sequence ID" value="NZ_FNGV01000005.1"/>
</dbReference>
<feature type="domain" description="Peptidase M28" evidence="2">
    <location>
        <begin position="97"/>
        <end position="291"/>
    </location>
</feature>
<name>A0A1G9QL79_9FLAO</name>
<keyword evidence="4" id="KW-1185">Reference proteome</keyword>
<dbReference type="Proteomes" id="UP000199440">
    <property type="component" value="Unassembled WGS sequence"/>
</dbReference>